<dbReference type="InterPro" id="IPR008995">
    <property type="entry name" value="Mo/tungstate-bd_C_term_dom"/>
</dbReference>
<keyword evidence="7 13" id="KW-0067">ATP-binding</keyword>
<dbReference type="GO" id="GO:0005524">
    <property type="term" value="F:ATP binding"/>
    <property type="evidence" value="ECO:0007669"/>
    <property type="project" value="UniProtKB-KW"/>
</dbReference>
<evidence type="ECO:0000259" key="12">
    <source>
        <dbReference type="PROSITE" id="PS51866"/>
    </source>
</evidence>
<dbReference type="InterPro" id="IPR011868">
    <property type="entry name" value="ModC_ABC_ATP-bd"/>
</dbReference>
<evidence type="ECO:0000256" key="1">
    <source>
        <dbReference type="ARBA" id="ARBA00005417"/>
    </source>
</evidence>
<evidence type="ECO:0000259" key="11">
    <source>
        <dbReference type="PROSITE" id="PS50893"/>
    </source>
</evidence>
<evidence type="ECO:0000256" key="5">
    <source>
        <dbReference type="ARBA" id="ARBA00022519"/>
    </source>
</evidence>
<keyword evidence="3" id="KW-1003">Cell membrane</keyword>
<evidence type="ECO:0000256" key="10">
    <source>
        <dbReference type="PROSITE-ProRule" id="PRU01213"/>
    </source>
</evidence>
<dbReference type="PROSITE" id="PS50893">
    <property type="entry name" value="ABC_TRANSPORTER_2"/>
    <property type="match status" value="1"/>
</dbReference>
<evidence type="ECO:0000313" key="14">
    <source>
        <dbReference type="Proteomes" id="UP001196509"/>
    </source>
</evidence>
<dbReference type="PANTHER" id="PTHR43514:SF10">
    <property type="entry name" value="MOLYBDENUM IMPORT ATP-BINDING PROTEIN MODC 2"/>
    <property type="match status" value="1"/>
</dbReference>
<dbReference type="GO" id="GO:0016887">
    <property type="term" value="F:ATP hydrolysis activity"/>
    <property type="evidence" value="ECO:0007669"/>
    <property type="project" value="InterPro"/>
</dbReference>
<dbReference type="SUPFAM" id="SSF50331">
    <property type="entry name" value="MOP-like"/>
    <property type="match status" value="1"/>
</dbReference>
<dbReference type="SUPFAM" id="SSF52540">
    <property type="entry name" value="P-loop containing nucleoside triphosphate hydrolases"/>
    <property type="match status" value="1"/>
</dbReference>
<dbReference type="PROSITE" id="PS00211">
    <property type="entry name" value="ABC_TRANSPORTER_1"/>
    <property type="match status" value="1"/>
</dbReference>
<dbReference type="GO" id="GO:0015098">
    <property type="term" value="F:molybdate ion transmembrane transporter activity"/>
    <property type="evidence" value="ECO:0007669"/>
    <property type="project" value="InterPro"/>
</dbReference>
<dbReference type="GO" id="GO:0140359">
    <property type="term" value="F:ABC-type transporter activity"/>
    <property type="evidence" value="ECO:0007669"/>
    <property type="project" value="InterPro"/>
</dbReference>
<comment type="similarity">
    <text evidence="1">Belongs to the ABC transporter superfamily.</text>
</comment>
<dbReference type="InterPro" id="IPR005116">
    <property type="entry name" value="Transp-assoc_OB_typ1"/>
</dbReference>
<dbReference type="InterPro" id="IPR027417">
    <property type="entry name" value="P-loop_NTPase"/>
</dbReference>
<gene>
    <name evidence="13" type="primary">modC</name>
    <name evidence="13" type="ORF">K1W69_26250</name>
</gene>
<evidence type="ECO:0000256" key="9">
    <source>
        <dbReference type="ARBA" id="ARBA00023136"/>
    </source>
</evidence>
<dbReference type="NCBIfam" id="TIGR02142">
    <property type="entry name" value="modC_ABC"/>
    <property type="match status" value="1"/>
</dbReference>
<dbReference type="InterPro" id="IPR003439">
    <property type="entry name" value="ABC_transporter-like_ATP-bd"/>
</dbReference>
<name>A0AAE2ZU99_9HYPH</name>
<evidence type="ECO:0000256" key="4">
    <source>
        <dbReference type="ARBA" id="ARBA00022505"/>
    </source>
</evidence>
<dbReference type="Gene3D" id="2.40.50.100">
    <property type="match status" value="1"/>
</dbReference>
<dbReference type="GO" id="GO:0016020">
    <property type="term" value="C:membrane"/>
    <property type="evidence" value="ECO:0007669"/>
    <property type="project" value="InterPro"/>
</dbReference>
<keyword evidence="8" id="KW-1278">Translocase</keyword>
<dbReference type="PANTHER" id="PTHR43514">
    <property type="entry name" value="ABC TRANSPORTER I FAMILY MEMBER 10"/>
    <property type="match status" value="1"/>
</dbReference>
<keyword evidence="4 10" id="KW-0500">Molybdenum</keyword>
<proteinExistence type="inferred from homology"/>
<dbReference type="EMBL" id="JAICBX010000008">
    <property type="protein sequence ID" value="MBW8640720.1"/>
    <property type="molecule type" value="Genomic_DNA"/>
</dbReference>
<dbReference type="InterPro" id="IPR050334">
    <property type="entry name" value="Molybdenum_import_ModC"/>
</dbReference>
<evidence type="ECO:0000256" key="3">
    <source>
        <dbReference type="ARBA" id="ARBA00022475"/>
    </source>
</evidence>
<evidence type="ECO:0000313" key="13">
    <source>
        <dbReference type="EMBL" id="MBW8640720.1"/>
    </source>
</evidence>
<dbReference type="InterPro" id="IPR003593">
    <property type="entry name" value="AAA+_ATPase"/>
</dbReference>
<keyword evidence="6" id="KW-0547">Nucleotide-binding</keyword>
<organism evidence="13 14">
    <name type="scientific">Flavimaribacter sediminis</name>
    <dbReference type="NCBI Taxonomy" id="2865987"/>
    <lineage>
        <taxon>Bacteria</taxon>
        <taxon>Pseudomonadati</taxon>
        <taxon>Pseudomonadota</taxon>
        <taxon>Alphaproteobacteria</taxon>
        <taxon>Hyphomicrobiales</taxon>
        <taxon>Rhizobiaceae</taxon>
        <taxon>Flavimaribacter</taxon>
    </lineage>
</organism>
<dbReference type="InterPro" id="IPR017871">
    <property type="entry name" value="ABC_transporter-like_CS"/>
</dbReference>
<dbReference type="SMART" id="SM00382">
    <property type="entry name" value="AAA"/>
    <property type="match status" value="1"/>
</dbReference>
<keyword evidence="9" id="KW-0472">Membrane</keyword>
<protein>
    <submittedName>
        <fullName evidence="13">Molybdenum ABC transporter ATP-binding protein</fullName>
    </submittedName>
</protein>
<accession>A0AAE2ZU99</accession>
<dbReference type="Pfam" id="PF00005">
    <property type="entry name" value="ABC_tran"/>
    <property type="match status" value="1"/>
</dbReference>
<feature type="domain" description="Mop" evidence="12">
    <location>
        <begin position="297"/>
        <end position="367"/>
    </location>
</feature>
<sequence length="370" mass="40147">MNGTDTIHVALSGSLDDFDLDVAFDAPGHGLTALFGPSGCGKTTILRCIAGLNRLAGACRIEEDIWQDETRFTPTHKRAVGYVFQEASLFPHLSVRDNLLYSSGGRVKPAASNGVGFEEVVDLLDLDRLMQRGPQRLSGGERQRVAVGRALLSQPRILLMDEPLSALDRQSRDEILPFLERLHRSLAIPVFYVTHDMSEVERLADHLILLDAGRVVASGPLGVLQSDTTLPLALQRGAAVTLDAVVSDYDAAYGLTRFDVRGGSFLIPGSADMPTGSRQRLRIGASDVSLALEKPASTSILNVLPATISSSRALDDREIVMVLTLGHDSNGEQLLARITRRSWDLLELQDGRPVFAQIKSAALAPRRLPQ</sequence>
<comment type="caution">
    <text evidence="13">The sequence shown here is derived from an EMBL/GenBank/DDBJ whole genome shotgun (WGS) entry which is preliminary data.</text>
</comment>
<dbReference type="Pfam" id="PF03459">
    <property type="entry name" value="TOBE"/>
    <property type="match status" value="1"/>
</dbReference>
<evidence type="ECO:0000256" key="7">
    <source>
        <dbReference type="ARBA" id="ARBA00022840"/>
    </source>
</evidence>
<evidence type="ECO:0000256" key="6">
    <source>
        <dbReference type="ARBA" id="ARBA00022741"/>
    </source>
</evidence>
<keyword evidence="5" id="KW-0997">Cell inner membrane</keyword>
<dbReference type="PROSITE" id="PS51866">
    <property type="entry name" value="MOP"/>
    <property type="match status" value="1"/>
</dbReference>
<dbReference type="InterPro" id="IPR004606">
    <property type="entry name" value="Mop_domain"/>
</dbReference>
<keyword evidence="2" id="KW-0813">Transport</keyword>
<evidence type="ECO:0000256" key="2">
    <source>
        <dbReference type="ARBA" id="ARBA00022448"/>
    </source>
</evidence>
<evidence type="ECO:0000256" key="8">
    <source>
        <dbReference type="ARBA" id="ARBA00022967"/>
    </source>
</evidence>
<feature type="domain" description="ABC transporter" evidence="11">
    <location>
        <begin position="4"/>
        <end position="237"/>
    </location>
</feature>
<dbReference type="RefSeq" id="WP_220231456.1">
    <property type="nucleotide sequence ID" value="NZ_JAICBX010000008.1"/>
</dbReference>
<dbReference type="Proteomes" id="UP001196509">
    <property type="component" value="Unassembled WGS sequence"/>
</dbReference>
<dbReference type="Gene3D" id="3.40.50.300">
    <property type="entry name" value="P-loop containing nucleotide triphosphate hydrolases"/>
    <property type="match status" value="1"/>
</dbReference>
<reference evidence="13" key="1">
    <citation type="submission" date="2021-08" db="EMBL/GenBank/DDBJ databases">
        <title>Hoeflea bacterium WL0058 sp. nov., isolated from the sediment.</title>
        <authorList>
            <person name="Wang L."/>
            <person name="Zhang D."/>
        </authorList>
    </citation>
    <scope>NUCLEOTIDE SEQUENCE</scope>
    <source>
        <strain evidence="13">WL0058</strain>
    </source>
</reference>
<keyword evidence="14" id="KW-1185">Reference proteome</keyword>
<dbReference type="AlphaFoldDB" id="A0AAE2ZU99"/>